<dbReference type="PANTHER" id="PTHR46976">
    <property type="entry name" value="PROTEIN ARABIDILLO 1"/>
    <property type="match status" value="1"/>
</dbReference>
<evidence type="ECO:0000313" key="2">
    <source>
        <dbReference type="Proteomes" id="UP001054889"/>
    </source>
</evidence>
<reference evidence="1" key="2">
    <citation type="submission" date="2021-12" db="EMBL/GenBank/DDBJ databases">
        <title>Resequencing data analysis of finger millet.</title>
        <authorList>
            <person name="Hatakeyama M."/>
            <person name="Aluri S."/>
            <person name="Balachadran M.T."/>
            <person name="Sivarajan S.R."/>
            <person name="Poveda L."/>
            <person name="Shimizu-Inatsugi R."/>
            <person name="Schlapbach R."/>
            <person name="Sreeman S.M."/>
            <person name="Shimizu K.K."/>
        </authorList>
    </citation>
    <scope>NUCLEOTIDE SEQUENCE</scope>
</reference>
<dbReference type="AlphaFoldDB" id="A0AAV5C0N4"/>
<evidence type="ECO:0000313" key="1">
    <source>
        <dbReference type="EMBL" id="GJM91475.1"/>
    </source>
</evidence>
<sequence length="76" mass="8696">MSWLEWSLSQSLLRIAECNPQGMDDFWLQQGTALLLSLVKSSQEDVQEERAATTLATFVVIDDERAQMWILQGPRL</sequence>
<organism evidence="1 2">
    <name type="scientific">Eleusine coracana subsp. coracana</name>
    <dbReference type="NCBI Taxonomy" id="191504"/>
    <lineage>
        <taxon>Eukaryota</taxon>
        <taxon>Viridiplantae</taxon>
        <taxon>Streptophyta</taxon>
        <taxon>Embryophyta</taxon>
        <taxon>Tracheophyta</taxon>
        <taxon>Spermatophyta</taxon>
        <taxon>Magnoliopsida</taxon>
        <taxon>Liliopsida</taxon>
        <taxon>Poales</taxon>
        <taxon>Poaceae</taxon>
        <taxon>PACMAD clade</taxon>
        <taxon>Chloridoideae</taxon>
        <taxon>Cynodonteae</taxon>
        <taxon>Eleusininae</taxon>
        <taxon>Eleusine</taxon>
    </lineage>
</organism>
<name>A0AAV5C0N4_ELECO</name>
<comment type="caution">
    <text evidence="1">The sequence shown here is derived from an EMBL/GenBank/DDBJ whole genome shotgun (WGS) entry which is preliminary data.</text>
</comment>
<keyword evidence="2" id="KW-1185">Reference proteome</keyword>
<proteinExistence type="predicted"/>
<dbReference type="EMBL" id="BQKI01000003">
    <property type="protein sequence ID" value="GJM91475.1"/>
    <property type="molecule type" value="Genomic_DNA"/>
</dbReference>
<dbReference type="Proteomes" id="UP001054889">
    <property type="component" value="Unassembled WGS sequence"/>
</dbReference>
<protein>
    <submittedName>
        <fullName evidence="1">Uncharacterized protein</fullName>
    </submittedName>
</protein>
<dbReference type="PANTHER" id="PTHR46976:SF1">
    <property type="entry name" value="PROTEIN ARABIDILLO 1"/>
    <property type="match status" value="1"/>
</dbReference>
<accession>A0AAV5C0N4</accession>
<gene>
    <name evidence="1" type="primary">ga07850</name>
    <name evidence="1" type="ORF">PR202_ga07850</name>
</gene>
<reference evidence="1" key="1">
    <citation type="journal article" date="2018" name="DNA Res.">
        <title>Multiple hybrid de novo genome assembly of finger millet, an orphan allotetraploid crop.</title>
        <authorList>
            <person name="Hatakeyama M."/>
            <person name="Aluri S."/>
            <person name="Balachadran M.T."/>
            <person name="Sivarajan S.R."/>
            <person name="Patrignani A."/>
            <person name="Gruter S."/>
            <person name="Poveda L."/>
            <person name="Shimizu-Inatsugi R."/>
            <person name="Baeten J."/>
            <person name="Francoijs K.J."/>
            <person name="Nataraja K.N."/>
            <person name="Reddy Y.A.N."/>
            <person name="Phadnis S."/>
            <person name="Ravikumar R.L."/>
            <person name="Schlapbach R."/>
            <person name="Sreeman S.M."/>
            <person name="Shimizu K.K."/>
        </authorList>
    </citation>
    <scope>NUCLEOTIDE SEQUENCE</scope>
</reference>